<evidence type="ECO:0000256" key="6">
    <source>
        <dbReference type="ARBA" id="ARBA00023136"/>
    </source>
</evidence>
<keyword evidence="6 8" id="KW-0472">Membrane</keyword>
<evidence type="ECO:0000256" key="8">
    <source>
        <dbReference type="PROSITE-ProRule" id="PRU01360"/>
    </source>
</evidence>
<evidence type="ECO:0000256" key="9">
    <source>
        <dbReference type="RuleBase" id="RU003357"/>
    </source>
</evidence>
<keyword evidence="10" id="KW-0732">Signal</keyword>
<feature type="chain" id="PRO_5013136875" evidence="10">
    <location>
        <begin position="23"/>
        <end position="672"/>
    </location>
</feature>
<dbReference type="InterPro" id="IPR000531">
    <property type="entry name" value="Beta-barrel_TonB"/>
</dbReference>
<dbReference type="InterPro" id="IPR012910">
    <property type="entry name" value="Plug_dom"/>
</dbReference>
<dbReference type="Pfam" id="PF07715">
    <property type="entry name" value="Plug"/>
    <property type="match status" value="1"/>
</dbReference>
<comment type="similarity">
    <text evidence="8 9">Belongs to the TonB-dependent receptor family.</text>
</comment>
<keyword evidence="13" id="KW-0675">Receptor</keyword>
<keyword evidence="5 9" id="KW-0798">TonB box</keyword>
<dbReference type="GO" id="GO:0044718">
    <property type="term" value="P:siderophore transmembrane transport"/>
    <property type="evidence" value="ECO:0007669"/>
    <property type="project" value="TreeGrafter"/>
</dbReference>
<name>A0A1R4H571_9GAMM</name>
<dbReference type="InterPro" id="IPR039426">
    <property type="entry name" value="TonB-dep_rcpt-like"/>
</dbReference>
<feature type="domain" description="TonB-dependent receptor plug" evidence="12">
    <location>
        <begin position="47"/>
        <end position="149"/>
    </location>
</feature>
<comment type="subcellular location">
    <subcellularLocation>
        <location evidence="1 8">Cell outer membrane</location>
        <topology evidence="1 8">Multi-pass membrane protein</topology>
    </subcellularLocation>
</comment>
<dbReference type="Pfam" id="PF00593">
    <property type="entry name" value="TonB_dep_Rec_b-barrel"/>
    <property type="match status" value="1"/>
</dbReference>
<dbReference type="SUPFAM" id="SSF56935">
    <property type="entry name" value="Porins"/>
    <property type="match status" value="1"/>
</dbReference>
<dbReference type="InterPro" id="IPR036942">
    <property type="entry name" value="Beta-barrel_TonB_sf"/>
</dbReference>
<dbReference type="PANTHER" id="PTHR30069:SF40">
    <property type="entry name" value="TONB-DEPENDENT RECEPTOR NMB0964-RELATED"/>
    <property type="match status" value="1"/>
</dbReference>
<keyword evidence="14" id="KW-1185">Reference proteome</keyword>
<dbReference type="Gene3D" id="2.170.130.10">
    <property type="entry name" value="TonB-dependent receptor, plug domain"/>
    <property type="match status" value="1"/>
</dbReference>
<dbReference type="InterPro" id="IPR037066">
    <property type="entry name" value="Plug_dom_sf"/>
</dbReference>
<dbReference type="RefSeq" id="WP_087142916.1">
    <property type="nucleotide sequence ID" value="NZ_FUKI01000092.1"/>
</dbReference>
<evidence type="ECO:0000256" key="10">
    <source>
        <dbReference type="SAM" id="SignalP"/>
    </source>
</evidence>
<evidence type="ECO:0000256" key="2">
    <source>
        <dbReference type="ARBA" id="ARBA00022448"/>
    </source>
</evidence>
<accession>A0A1R4H571</accession>
<evidence type="ECO:0000256" key="4">
    <source>
        <dbReference type="ARBA" id="ARBA00022692"/>
    </source>
</evidence>
<protein>
    <submittedName>
        <fullName evidence="13">TonB-dependent receptor</fullName>
    </submittedName>
</protein>
<dbReference type="OrthoDB" id="9795928at2"/>
<evidence type="ECO:0000256" key="5">
    <source>
        <dbReference type="ARBA" id="ARBA00023077"/>
    </source>
</evidence>
<keyword evidence="4 8" id="KW-0812">Transmembrane</keyword>
<evidence type="ECO:0000313" key="13">
    <source>
        <dbReference type="EMBL" id="SJM91359.1"/>
    </source>
</evidence>
<dbReference type="GO" id="GO:0009279">
    <property type="term" value="C:cell outer membrane"/>
    <property type="evidence" value="ECO:0007669"/>
    <property type="project" value="UniProtKB-SubCell"/>
</dbReference>
<dbReference type="AlphaFoldDB" id="A0A1R4H571"/>
<feature type="domain" description="TonB-dependent receptor-like beta-barrel" evidence="11">
    <location>
        <begin position="253"/>
        <end position="641"/>
    </location>
</feature>
<keyword evidence="2 8" id="KW-0813">Transport</keyword>
<dbReference type="PANTHER" id="PTHR30069">
    <property type="entry name" value="TONB-DEPENDENT OUTER MEMBRANE RECEPTOR"/>
    <property type="match status" value="1"/>
</dbReference>
<gene>
    <name evidence="13" type="ORF">CRENPOLYSF1_190040</name>
</gene>
<keyword evidence="7 8" id="KW-0998">Cell outer membrane</keyword>
<reference evidence="14" key="1">
    <citation type="submission" date="2017-02" db="EMBL/GenBank/DDBJ databases">
        <authorList>
            <person name="Daims H."/>
        </authorList>
    </citation>
    <scope>NUCLEOTIDE SEQUENCE [LARGE SCALE GENOMIC DNA]</scope>
</reference>
<feature type="signal peptide" evidence="10">
    <location>
        <begin position="1"/>
        <end position="22"/>
    </location>
</feature>
<evidence type="ECO:0000256" key="3">
    <source>
        <dbReference type="ARBA" id="ARBA00022452"/>
    </source>
</evidence>
<evidence type="ECO:0000259" key="12">
    <source>
        <dbReference type="Pfam" id="PF07715"/>
    </source>
</evidence>
<dbReference type="PROSITE" id="PS52016">
    <property type="entry name" value="TONB_DEPENDENT_REC_3"/>
    <property type="match status" value="1"/>
</dbReference>
<dbReference type="EMBL" id="FUKI01000092">
    <property type="protein sequence ID" value="SJM91359.1"/>
    <property type="molecule type" value="Genomic_DNA"/>
</dbReference>
<dbReference type="Proteomes" id="UP000195667">
    <property type="component" value="Unassembled WGS sequence"/>
</dbReference>
<proteinExistence type="inferred from homology"/>
<evidence type="ECO:0000313" key="14">
    <source>
        <dbReference type="Proteomes" id="UP000195667"/>
    </source>
</evidence>
<dbReference type="Gene3D" id="2.40.170.20">
    <property type="entry name" value="TonB-dependent receptor, beta-barrel domain"/>
    <property type="match status" value="1"/>
</dbReference>
<sequence>MKKHLLATFLLSNSVLMTLVNADDNTPQELEEVTVTSDSLKQATSQFAKPVTILSGESLRTQVGQTLGDTLQNEPGITSQSFGAGVGTPVIRGQSGSRVKVMQNSLGNNDVSSLSPDHATGVDPIIAERVEVLRGPSTLLYGSGAIGGIVNVIDNRIPEQVPGKLIGGAAEQRYDSATSETSSALKLEGGKSGYAYHVDGFYRDQNNTHIGGRAIDEAAARLADPGFFNTAIVDNPDGVINGSQARSRGGSIGFSKVGDLGLVGAAINSLEKKYGIPPDGKNNDRVTVDMRQTKIDFKAQLNKPFSFAEQLRMKFGYTDYQHVELVNDAPETTFLNTAYENRLELEHKPIGIVKGTVGFQSTNSQFSALGDEALVPPSDIDTYSLFAVESFDIGAVSYDFGLRGEWQTIRPQGQDSLTFLPLSGSASALWQINDQHQLTLAYTHSERAPQIQELLSKGRHEATHSYEIGNRSLSKELSNNLDLSYRFNGSWMTADISLFHNWVGDYIYQQRSGAVKEGLPVLNAQQGAATFKGFEAQAIFPLMENSYGALDLTLFSDYTRGTFDNGGDVPRLPPLRYGFQLSYEKADFSGNLRFTRAEAQNNPGQHDTNTSGYLLLNLQTQYRLASFHDSEVLLFAKGKNLLDENIRNSTSYLRNFAPEPSRSAELGIRINY</sequence>
<evidence type="ECO:0000256" key="1">
    <source>
        <dbReference type="ARBA" id="ARBA00004571"/>
    </source>
</evidence>
<dbReference type="GO" id="GO:0015344">
    <property type="term" value="F:siderophore uptake transmembrane transporter activity"/>
    <property type="evidence" value="ECO:0007669"/>
    <property type="project" value="TreeGrafter"/>
</dbReference>
<evidence type="ECO:0000259" key="11">
    <source>
        <dbReference type="Pfam" id="PF00593"/>
    </source>
</evidence>
<keyword evidence="3 8" id="KW-1134">Transmembrane beta strand</keyword>
<evidence type="ECO:0000256" key="7">
    <source>
        <dbReference type="ARBA" id="ARBA00023237"/>
    </source>
</evidence>
<organism evidence="13 14">
    <name type="scientific">Crenothrix polyspora</name>
    <dbReference type="NCBI Taxonomy" id="360316"/>
    <lineage>
        <taxon>Bacteria</taxon>
        <taxon>Pseudomonadati</taxon>
        <taxon>Pseudomonadota</taxon>
        <taxon>Gammaproteobacteria</taxon>
        <taxon>Methylococcales</taxon>
        <taxon>Crenotrichaceae</taxon>
        <taxon>Crenothrix</taxon>
    </lineage>
</organism>